<dbReference type="InterPro" id="IPR015797">
    <property type="entry name" value="NUDIX_hydrolase-like_dom_sf"/>
</dbReference>
<evidence type="ECO:0000256" key="1">
    <source>
        <dbReference type="ARBA" id="ARBA00022801"/>
    </source>
</evidence>
<dbReference type="Gene3D" id="3.90.79.10">
    <property type="entry name" value="Nucleoside Triphosphate Pyrophosphohydrolase"/>
    <property type="match status" value="1"/>
</dbReference>
<dbReference type="SUPFAM" id="SSF55811">
    <property type="entry name" value="Nudix"/>
    <property type="match status" value="1"/>
</dbReference>
<dbReference type="InterPro" id="IPR020084">
    <property type="entry name" value="NUDIX_hydrolase_CS"/>
</dbReference>
<comment type="caution">
    <text evidence="4">The sequence shown here is derived from an EMBL/GenBank/DDBJ whole genome shotgun (WGS) entry which is preliminary data.</text>
</comment>
<feature type="transmembrane region" description="Helical" evidence="2">
    <location>
        <begin position="51"/>
        <end position="73"/>
    </location>
</feature>
<sequence length="364" mass="42337">MNEQLIQHIESLYNQANTHLLEQTNKRDQILLFYFVFISFYVTQSDKINSLPIHSILSILIFLIGIIILSLLIELRSWHLQYVSVAKLATLILSNSDQITDKDSLGVFIENYYDNKKKEKNKSQYKNFFVGLDNKIMMSISIIVGCSSYFMYKQITILNNNLLYSLIIMTTFLTCFLTFFFYNKRIKTAKGYKPWIIQGLIKQQPLVLKNKYLTVLKDNESNYIHIEQNTGGVVIVPTCNNKFLLIKIIRNEKENLEFPRGFSENNEDLYVAAKRELKEELNLSGSIESLGHLSTDTGLITDNIEAFHISIEKPNNIILQNEEKIISYIFCSKEELEEKIISEEIIDNFTLSSYLKYKLKNPPK</sequence>
<gene>
    <name evidence="4" type="ORF">DOK76_09880</name>
</gene>
<dbReference type="RefSeq" id="WP_206967298.1">
    <property type="nucleotide sequence ID" value="NZ_JAFLVX010000025.1"/>
</dbReference>
<reference evidence="4 5" key="1">
    <citation type="submission" date="2021-03" db="EMBL/GenBank/DDBJ databases">
        <title>Enterococcal diversity collection.</title>
        <authorList>
            <person name="Gilmore M.S."/>
            <person name="Schwartzman J."/>
            <person name="Van Tyne D."/>
            <person name="Martin M."/>
            <person name="Earl A.M."/>
            <person name="Manson A.L."/>
            <person name="Straub T."/>
            <person name="Salamzade R."/>
            <person name="Saavedra J."/>
            <person name="Lebreton F."/>
            <person name="Prichula J."/>
            <person name="Schaufler K."/>
            <person name="Gaca A."/>
            <person name="Sgardioli B."/>
            <person name="Wagenaar J."/>
            <person name="Strong T."/>
        </authorList>
    </citation>
    <scope>NUCLEOTIDE SEQUENCE [LARGE SCALE GENOMIC DNA]</scope>
    <source>
        <strain evidence="4 5">DIV0080</strain>
    </source>
</reference>
<keyword evidence="2" id="KW-1133">Transmembrane helix</keyword>
<dbReference type="InterPro" id="IPR000086">
    <property type="entry name" value="NUDIX_hydrolase_dom"/>
</dbReference>
<feature type="domain" description="Nudix hydrolase" evidence="3">
    <location>
        <begin position="225"/>
        <end position="359"/>
    </location>
</feature>
<keyword evidence="5" id="KW-1185">Reference proteome</keyword>
<dbReference type="EMBL" id="JAFLVX010000025">
    <property type="protein sequence ID" value="MBO0477382.1"/>
    <property type="molecule type" value="Genomic_DNA"/>
</dbReference>
<evidence type="ECO:0000313" key="4">
    <source>
        <dbReference type="EMBL" id="MBO0477382.1"/>
    </source>
</evidence>
<feature type="transmembrane region" description="Helical" evidence="2">
    <location>
        <begin position="29"/>
        <end position="45"/>
    </location>
</feature>
<dbReference type="Pfam" id="PF00293">
    <property type="entry name" value="NUDIX"/>
    <property type="match status" value="1"/>
</dbReference>
<keyword evidence="1" id="KW-0378">Hydrolase</keyword>
<organism evidence="4 5">
    <name type="scientific">Candidatus Vagococcus giribetii</name>
    <dbReference type="NCBI Taxonomy" id="2230876"/>
    <lineage>
        <taxon>Bacteria</taxon>
        <taxon>Bacillati</taxon>
        <taxon>Bacillota</taxon>
        <taxon>Bacilli</taxon>
        <taxon>Lactobacillales</taxon>
        <taxon>Enterococcaceae</taxon>
        <taxon>Vagococcus</taxon>
    </lineage>
</organism>
<dbReference type="PROSITE" id="PS51462">
    <property type="entry name" value="NUDIX"/>
    <property type="match status" value="1"/>
</dbReference>
<feature type="transmembrane region" description="Helical" evidence="2">
    <location>
        <begin position="128"/>
        <end position="150"/>
    </location>
</feature>
<dbReference type="CDD" id="cd03424">
    <property type="entry name" value="NUDIX_ADPRase_Nudt5_UGPPase_Nudt14"/>
    <property type="match status" value="1"/>
</dbReference>
<name>A0ABS3HUG4_9ENTE</name>
<dbReference type="Proteomes" id="UP000664857">
    <property type="component" value="Unassembled WGS sequence"/>
</dbReference>
<keyword evidence="2" id="KW-0472">Membrane</keyword>
<dbReference type="PROSITE" id="PS00893">
    <property type="entry name" value="NUDIX_BOX"/>
    <property type="match status" value="1"/>
</dbReference>
<evidence type="ECO:0000259" key="3">
    <source>
        <dbReference type="PROSITE" id="PS51462"/>
    </source>
</evidence>
<protein>
    <submittedName>
        <fullName evidence="4">NUDIX domain-containing protein</fullName>
    </submittedName>
</protein>
<proteinExistence type="predicted"/>
<accession>A0ABS3HUG4</accession>
<evidence type="ECO:0000256" key="2">
    <source>
        <dbReference type="SAM" id="Phobius"/>
    </source>
</evidence>
<feature type="transmembrane region" description="Helical" evidence="2">
    <location>
        <begin position="162"/>
        <end position="182"/>
    </location>
</feature>
<evidence type="ECO:0000313" key="5">
    <source>
        <dbReference type="Proteomes" id="UP000664857"/>
    </source>
</evidence>
<keyword evidence="2" id="KW-0812">Transmembrane</keyword>